<feature type="domain" description="GIY-YIG" evidence="1">
    <location>
        <begin position="50"/>
        <end position="128"/>
    </location>
</feature>
<evidence type="ECO:0000313" key="3">
    <source>
        <dbReference type="Proteomes" id="UP001221189"/>
    </source>
</evidence>
<comment type="caution">
    <text evidence="2">The sequence shown here is derived from an EMBL/GenBank/DDBJ whole genome shotgun (WGS) entry which is preliminary data.</text>
</comment>
<gene>
    <name evidence="2" type="ORF">PRZ03_09280</name>
</gene>
<reference evidence="2 3" key="1">
    <citation type="submission" date="2022-10" db="EMBL/GenBank/DDBJ databases">
        <title>Paucibacter sp. hw1 Genome sequencing.</title>
        <authorList>
            <person name="Park S."/>
        </authorList>
    </citation>
    <scope>NUCLEOTIDE SEQUENCE [LARGE SCALE GENOMIC DNA]</scope>
    <source>
        <strain evidence="3">hw1</strain>
    </source>
</reference>
<dbReference type="InterPro" id="IPR000305">
    <property type="entry name" value="GIY-YIG_endonuc"/>
</dbReference>
<evidence type="ECO:0000259" key="1">
    <source>
        <dbReference type="PROSITE" id="PS50164"/>
    </source>
</evidence>
<sequence>MSQRPQTIQIYLPGGDPRGVRVAELTTRIVQVLEVPRSLLGEFLKMPESKQVAVYFLVGQGNDAEDPKVYVGQTSDLPMRFRSHNQEKDFWERALVVISRTQSFTQTHTLFLEWWSLQEAKKAGRYITTNGNNASRPFTPAPLEADCYEIYDTAKTLLATLGFPLFEPVKPIEPASEGLEMLFLKGSGCDGRGYYTEEGFVLLADSTGRRESVQSIKGTADERFRERFIEAGHFVVDGDKVTLTKDHIFRSPSRAAVALLGRTANGWNEWKNAAGKTLHELKRVTAEPDELS</sequence>
<proteinExistence type="predicted"/>
<dbReference type="InterPro" id="IPR025579">
    <property type="entry name" value="DUF4357"/>
</dbReference>
<dbReference type="Pfam" id="PF14267">
    <property type="entry name" value="DUF4357"/>
    <property type="match status" value="1"/>
</dbReference>
<keyword evidence="3" id="KW-1185">Reference proteome</keyword>
<protein>
    <submittedName>
        <fullName evidence="2">GIY-YIG nuclease family protein</fullName>
    </submittedName>
</protein>
<dbReference type="RefSeq" id="WP_273600044.1">
    <property type="nucleotide sequence ID" value="NZ_JAQQXT010000004.1"/>
</dbReference>
<dbReference type="CDD" id="cd10447">
    <property type="entry name" value="GIY-YIG_unchar_2"/>
    <property type="match status" value="1"/>
</dbReference>
<name>A0ABT5KCW0_9BURK</name>
<organism evidence="2 3">
    <name type="scientific">Roseateles albus</name>
    <dbReference type="NCBI Taxonomy" id="2987525"/>
    <lineage>
        <taxon>Bacteria</taxon>
        <taxon>Pseudomonadati</taxon>
        <taxon>Pseudomonadota</taxon>
        <taxon>Betaproteobacteria</taxon>
        <taxon>Burkholderiales</taxon>
        <taxon>Sphaerotilaceae</taxon>
        <taxon>Roseateles</taxon>
    </lineage>
</organism>
<evidence type="ECO:0000313" key="2">
    <source>
        <dbReference type="EMBL" id="MDC8771759.1"/>
    </source>
</evidence>
<accession>A0ABT5KCW0</accession>
<dbReference type="EMBL" id="JAQQXT010000004">
    <property type="protein sequence ID" value="MDC8771759.1"/>
    <property type="molecule type" value="Genomic_DNA"/>
</dbReference>
<dbReference type="PROSITE" id="PS50164">
    <property type="entry name" value="GIY_YIG"/>
    <property type="match status" value="1"/>
</dbReference>
<dbReference type="Proteomes" id="UP001221189">
    <property type="component" value="Unassembled WGS sequence"/>
</dbReference>